<keyword evidence="3 7" id="KW-0853">WD repeat</keyword>
<dbReference type="GO" id="GO:0005654">
    <property type="term" value="C:nucleoplasm"/>
    <property type="evidence" value="ECO:0007669"/>
    <property type="project" value="UniProtKB-SubCell"/>
</dbReference>
<dbReference type="SUPFAM" id="SSF50978">
    <property type="entry name" value="WD40 repeat-like"/>
    <property type="match status" value="1"/>
</dbReference>
<accession>A0AAN7YS08</accession>
<dbReference type="Gene3D" id="2.130.10.10">
    <property type="entry name" value="YVTN repeat-like/Quinoprotein amine dehydrogenase"/>
    <property type="match status" value="1"/>
</dbReference>
<name>A0AAN7YS08_9MYCE</name>
<dbReference type="PROSITE" id="PS00678">
    <property type="entry name" value="WD_REPEATS_1"/>
    <property type="match status" value="2"/>
</dbReference>
<evidence type="ECO:0000256" key="7">
    <source>
        <dbReference type="PROSITE-ProRule" id="PRU00221"/>
    </source>
</evidence>
<keyword evidence="11" id="KW-1185">Reference proteome</keyword>
<organism evidence="10 11">
    <name type="scientific">Dictyostelium firmibasis</name>
    <dbReference type="NCBI Taxonomy" id="79012"/>
    <lineage>
        <taxon>Eukaryota</taxon>
        <taxon>Amoebozoa</taxon>
        <taxon>Evosea</taxon>
        <taxon>Eumycetozoa</taxon>
        <taxon>Dictyostelia</taxon>
        <taxon>Dictyosteliales</taxon>
        <taxon>Dictyosteliaceae</taxon>
        <taxon>Dictyostelium</taxon>
    </lineage>
</organism>
<dbReference type="SMART" id="SM00320">
    <property type="entry name" value="WD40"/>
    <property type="match status" value="7"/>
</dbReference>
<keyword evidence="4" id="KW-0677">Repeat</keyword>
<comment type="function">
    <text evidence="6">Required for maturation of ribosomal RNAs and formation of the large ribosomal subunit.</text>
</comment>
<dbReference type="GO" id="GO:0000463">
    <property type="term" value="P:maturation of LSU-rRNA from tricistronic rRNA transcript (SSU-rRNA, 5.8S rRNA, LSU-rRNA)"/>
    <property type="evidence" value="ECO:0007669"/>
    <property type="project" value="UniProtKB-UniRule"/>
</dbReference>
<feature type="repeat" description="WD" evidence="7">
    <location>
        <begin position="296"/>
        <end position="310"/>
    </location>
</feature>
<dbReference type="Pfam" id="PF00400">
    <property type="entry name" value="WD40"/>
    <property type="match status" value="6"/>
</dbReference>
<evidence type="ECO:0000256" key="3">
    <source>
        <dbReference type="ARBA" id="ARBA00022574"/>
    </source>
</evidence>
<dbReference type="PROSITE" id="PS50082">
    <property type="entry name" value="WD_REPEATS_2"/>
    <property type="match status" value="5"/>
</dbReference>
<dbReference type="InterPro" id="IPR012972">
    <property type="entry name" value="NLE"/>
</dbReference>
<feature type="domain" description="NLE" evidence="9">
    <location>
        <begin position="18"/>
        <end position="84"/>
    </location>
</feature>
<dbReference type="CDD" id="cd00200">
    <property type="entry name" value="WD40"/>
    <property type="match status" value="1"/>
</dbReference>
<dbReference type="GO" id="GO:0030687">
    <property type="term" value="C:preribosome, large subunit precursor"/>
    <property type="evidence" value="ECO:0007669"/>
    <property type="project" value="UniProtKB-UniRule"/>
</dbReference>
<dbReference type="HAMAP" id="MF_03029">
    <property type="entry name" value="WDR12"/>
    <property type="match status" value="1"/>
</dbReference>
<protein>
    <recommendedName>
        <fullName evidence="6">Ribosome biogenesis protein WDR12 homolog</fullName>
    </recommendedName>
</protein>
<evidence type="ECO:0000313" key="11">
    <source>
        <dbReference type="Proteomes" id="UP001344447"/>
    </source>
</evidence>
<dbReference type="PANTHER" id="PTHR19855:SF11">
    <property type="entry name" value="RIBOSOME BIOGENESIS PROTEIN WDR12"/>
    <property type="match status" value="1"/>
</dbReference>
<feature type="repeat" description="WD" evidence="7">
    <location>
        <begin position="318"/>
        <end position="359"/>
    </location>
</feature>
<evidence type="ECO:0000259" key="9">
    <source>
        <dbReference type="Pfam" id="PF08154"/>
    </source>
</evidence>
<dbReference type="InterPro" id="IPR028599">
    <property type="entry name" value="WDR12/Ytm1"/>
</dbReference>
<feature type="repeat" description="WD" evidence="7">
    <location>
        <begin position="364"/>
        <end position="406"/>
    </location>
</feature>
<dbReference type="InterPro" id="IPR019775">
    <property type="entry name" value="WD40_repeat_CS"/>
</dbReference>
<dbReference type="GO" id="GO:0005730">
    <property type="term" value="C:nucleolus"/>
    <property type="evidence" value="ECO:0007669"/>
    <property type="project" value="UniProtKB-SubCell"/>
</dbReference>
<comment type="caution">
    <text evidence="10">The sequence shown here is derived from an EMBL/GenBank/DDBJ whole genome shotgun (WGS) entry which is preliminary data.</text>
</comment>
<evidence type="ECO:0000256" key="6">
    <source>
        <dbReference type="HAMAP-Rule" id="MF_03029"/>
    </source>
</evidence>
<feature type="region of interest" description="Disordered" evidence="8">
    <location>
        <begin position="240"/>
        <end position="260"/>
    </location>
</feature>
<keyword evidence="1 6" id="KW-0690">Ribosome biogenesis</keyword>
<dbReference type="Proteomes" id="UP001344447">
    <property type="component" value="Unassembled WGS sequence"/>
</dbReference>
<dbReference type="GO" id="GO:0000466">
    <property type="term" value="P:maturation of 5.8S rRNA from tricistronic rRNA transcript (SSU-rRNA, 5.8S rRNA, LSU-rRNA)"/>
    <property type="evidence" value="ECO:0007669"/>
    <property type="project" value="UniProtKB-UniRule"/>
</dbReference>
<dbReference type="PANTHER" id="PTHR19855">
    <property type="entry name" value="WD40 REPEAT PROTEIN 12, 37"/>
    <property type="match status" value="1"/>
</dbReference>
<dbReference type="EMBL" id="JAVFKY010000001">
    <property type="protein sequence ID" value="KAK5582409.1"/>
    <property type="molecule type" value="Genomic_DNA"/>
</dbReference>
<evidence type="ECO:0000256" key="5">
    <source>
        <dbReference type="ARBA" id="ARBA00023242"/>
    </source>
</evidence>
<evidence type="ECO:0000256" key="8">
    <source>
        <dbReference type="SAM" id="MobiDB-lite"/>
    </source>
</evidence>
<keyword evidence="5 6" id="KW-0539">Nucleus</keyword>
<keyword evidence="2 6" id="KW-0698">rRNA processing</keyword>
<dbReference type="PRINTS" id="PR00320">
    <property type="entry name" value="GPROTEINBRPT"/>
</dbReference>
<evidence type="ECO:0000313" key="10">
    <source>
        <dbReference type="EMBL" id="KAK5582409.1"/>
    </source>
</evidence>
<dbReference type="InterPro" id="IPR036322">
    <property type="entry name" value="WD40_repeat_dom_sf"/>
</dbReference>
<dbReference type="PROSITE" id="PS50294">
    <property type="entry name" value="WD_REPEATS_REGION"/>
    <property type="match status" value="2"/>
</dbReference>
<evidence type="ECO:0000256" key="2">
    <source>
        <dbReference type="ARBA" id="ARBA00022552"/>
    </source>
</evidence>
<dbReference type="InterPro" id="IPR001680">
    <property type="entry name" value="WD40_rpt"/>
</dbReference>
<feature type="repeat" description="WD" evidence="7">
    <location>
        <begin position="201"/>
        <end position="235"/>
    </location>
</feature>
<dbReference type="InterPro" id="IPR020472">
    <property type="entry name" value="WD40_PAC1"/>
</dbReference>
<dbReference type="InterPro" id="IPR015943">
    <property type="entry name" value="WD40/YVTN_repeat-like_dom_sf"/>
</dbReference>
<dbReference type="Pfam" id="PF08154">
    <property type="entry name" value="NLE"/>
    <property type="match status" value="1"/>
</dbReference>
<sequence>MESENKNNNKKNKEESKVKVKFITNDPNIRVTDTPIAVPVRLGRLGLSEVIHHLREEDGDKDTSKPFDFLINGKFIRTTLDKHIKNANLSEEQIITIEYLEAITEPKREKECQHDDWVSCIDGSNFGLVVSGSYDLGVRVWGFDGELISTGTGHLAGVKSVSWINDKDSENLSFVSASLDKTLRVWNFNRSQSEIKALACLKEHTGTIESVDVSPDSSRIVSGSMDSTIKLWNISEIPNQHATGNTTTKKRRLGNGEKAPQQPEIIHNITESLASVSVPNNCQGVTVVNWTTQFQMLSGSMDSKIRLWDIGSLVVNDTISTPAPLTHLDYSIQSGLIITAHKDKIVRVWDPRSSDASKSQTQSLISHKTWVTSVNWNPSSKYHCCSTSHDGTIKYWDIRTKIPLYTIDTLEKSKDKVLASSFVSNRNNNINDYSIVSGGSDSKLRIHYNDKQSIEQQE</sequence>
<evidence type="ECO:0000256" key="4">
    <source>
        <dbReference type="ARBA" id="ARBA00022737"/>
    </source>
</evidence>
<gene>
    <name evidence="10" type="ORF">RB653_003994</name>
</gene>
<comment type="similarity">
    <text evidence="6">Belongs to the WD repeat WDR12/YTM1 family.</text>
</comment>
<reference evidence="10 11" key="1">
    <citation type="submission" date="2023-11" db="EMBL/GenBank/DDBJ databases">
        <title>Dfirmibasis_genome.</title>
        <authorList>
            <person name="Edelbroek B."/>
            <person name="Kjellin J."/>
            <person name="Jerlstrom-Hultqvist J."/>
            <person name="Soderbom F."/>
        </authorList>
    </citation>
    <scope>NUCLEOTIDE SEQUENCE [LARGE SCALE GENOMIC DNA]</scope>
    <source>
        <strain evidence="10 11">TNS-C-14</strain>
    </source>
</reference>
<dbReference type="AlphaFoldDB" id="A0AAN7YS08"/>
<evidence type="ECO:0000256" key="1">
    <source>
        <dbReference type="ARBA" id="ARBA00022517"/>
    </source>
</evidence>
<dbReference type="GO" id="GO:0043021">
    <property type="term" value="F:ribonucleoprotein complex binding"/>
    <property type="evidence" value="ECO:0007669"/>
    <property type="project" value="UniProtKB-UniRule"/>
</dbReference>
<comment type="subcellular location">
    <subcellularLocation>
        <location evidence="6">Nucleus</location>
        <location evidence="6">Nucleolus</location>
    </subcellularLocation>
    <subcellularLocation>
        <location evidence="6">Nucleus</location>
        <location evidence="6">Nucleoplasm</location>
    </subcellularLocation>
</comment>
<proteinExistence type="inferred from homology"/>
<feature type="repeat" description="WD" evidence="7">
    <location>
        <begin position="151"/>
        <end position="196"/>
    </location>
</feature>